<feature type="compositionally biased region" description="Acidic residues" evidence="6">
    <location>
        <begin position="422"/>
        <end position="432"/>
    </location>
</feature>
<evidence type="ECO:0000256" key="1">
    <source>
        <dbReference type="ARBA" id="ARBA00022574"/>
    </source>
</evidence>
<feature type="repeat" description="WD" evidence="5">
    <location>
        <begin position="204"/>
        <end position="246"/>
    </location>
</feature>
<dbReference type="PRINTS" id="PR00320">
    <property type="entry name" value="GPROTEINBRPT"/>
</dbReference>
<keyword evidence="3" id="KW-0227">DNA damage</keyword>
<keyword evidence="4" id="KW-0234">DNA repair</keyword>
<dbReference type="PANTHER" id="PTHR46202">
    <property type="entry name" value="DNA EXCISION REPAIR PROTEIN ERCC-8"/>
    <property type="match status" value="1"/>
</dbReference>
<evidence type="ECO:0000256" key="3">
    <source>
        <dbReference type="ARBA" id="ARBA00022763"/>
    </source>
</evidence>
<dbReference type="Pfam" id="PF00400">
    <property type="entry name" value="WD40"/>
    <property type="match status" value="4"/>
</dbReference>
<keyword evidence="2" id="KW-0677">Repeat</keyword>
<dbReference type="PROSITE" id="PS50294">
    <property type="entry name" value="WD_REPEATS_REGION"/>
    <property type="match status" value="3"/>
</dbReference>
<accession>A0A4U0XD32</accession>
<dbReference type="STRING" id="331657.A0A4U0XD32"/>
<dbReference type="AlphaFoldDB" id="A0A4U0XD32"/>
<dbReference type="Proteomes" id="UP000308768">
    <property type="component" value="Unassembled WGS sequence"/>
</dbReference>
<dbReference type="GO" id="GO:0006283">
    <property type="term" value="P:transcription-coupled nucleotide-excision repair"/>
    <property type="evidence" value="ECO:0007669"/>
    <property type="project" value="InterPro"/>
</dbReference>
<dbReference type="GO" id="GO:0031464">
    <property type="term" value="C:Cul4A-RING E3 ubiquitin ligase complex"/>
    <property type="evidence" value="ECO:0007669"/>
    <property type="project" value="TreeGrafter"/>
</dbReference>
<proteinExistence type="predicted"/>
<dbReference type="InterPro" id="IPR001680">
    <property type="entry name" value="WD40_rpt"/>
</dbReference>
<feature type="repeat" description="WD" evidence="5">
    <location>
        <begin position="272"/>
        <end position="313"/>
    </location>
</feature>
<dbReference type="SUPFAM" id="SSF50978">
    <property type="entry name" value="WD40 repeat-like"/>
    <property type="match status" value="1"/>
</dbReference>
<dbReference type="Gene3D" id="2.130.10.10">
    <property type="entry name" value="YVTN repeat-like/Quinoprotein amine dehydrogenase"/>
    <property type="match status" value="1"/>
</dbReference>
<dbReference type="PROSITE" id="PS00678">
    <property type="entry name" value="WD_REPEATS_1"/>
    <property type="match status" value="2"/>
</dbReference>
<dbReference type="GO" id="GO:0043161">
    <property type="term" value="P:proteasome-mediated ubiquitin-dependent protein catabolic process"/>
    <property type="evidence" value="ECO:0007669"/>
    <property type="project" value="TreeGrafter"/>
</dbReference>
<protein>
    <submittedName>
        <fullName evidence="7">Uncharacterized protein</fullName>
    </submittedName>
</protein>
<feature type="compositionally biased region" description="Basic and acidic residues" evidence="6">
    <location>
        <begin position="433"/>
        <end position="453"/>
    </location>
</feature>
<gene>
    <name evidence="7" type="ORF">B0A49_04271</name>
</gene>
<sequence>MNWYLLNRAVGSISPQALERAQTTRLLHALQPAPSISFSHGRKARSTDEAAGGRDGVTHDYLAHPAGVNSIAIDKFEGRYMLSGGADSSISIWDLEDSGSDVKKQIVHEPLGSVTKTASAHKFGITHLSFYPFDSLAFLSSSYDHSLKVYSSETLTVSASFDLSSVVYSHALSPIASHLLVACATEHPAIRLVDLRSGASAHSLAGHHGAVLTVAWHPLEPHLLASGGSDGAVRFWDIRRSASSLGVLDMEDSVGVGALKSGTVAQRHRERGKAHTGPVNGLIWTDNGQHVVTTGHDERIRVWDTVTGANTLASFGPVVKNKHISSLLPLLAPSSLVAPGKDVLFYPSEREILVYELFDGQLLKRLCTPAATAPVAAPGGTGLRNVRNRTTALAWRAHDVELYSAHADGSVRAWRPRTSEDALVEEEEEGEEERVSANDRRGGEGEGKKRKRDILEDVYRDLTTRKVTFS</sequence>
<dbReference type="InterPro" id="IPR020472">
    <property type="entry name" value="WD40_PAC1"/>
</dbReference>
<dbReference type="SMART" id="SM00320">
    <property type="entry name" value="WD40"/>
    <property type="match status" value="5"/>
</dbReference>
<feature type="region of interest" description="Disordered" evidence="6">
    <location>
        <begin position="37"/>
        <end position="56"/>
    </location>
</feature>
<dbReference type="GO" id="GO:0000109">
    <property type="term" value="C:nucleotide-excision repair complex"/>
    <property type="evidence" value="ECO:0007669"/>
    <property type="project" value="TreeGrafter"/>
</dbReference>
<comment type="caution">
    <text evidence="7">The sequence shown here is derived from an EMBL/GenBank/DDBJ whole genome shotgun (WGS) entry which is preliminary data.</text>
</comment>
<organism evidence="7 8">
    <name type="scientific">Cryomyces minteri</name>
    <dbReference type="NCBI Taxonomy" id="331657"/>
    <lineage>
        <taxon>Eukaryota</taxon>
        <taxon>Fungi</taxon>
        <taxon>Dikarya</taxon>
        <taxon>Ascomycota</taxon>
        <taxon>Pezizomycotina</taxon>
        <taxon>Dothideomycetes</taxon>
        <taxon>Dothideomycetes incertae sedis</taxon>
        <taxon>Cryomyces</taxon>
    </lineage>
</organism>
<evidence type="ECO:0000256" key="6">
    <source>
        <dbReference type="SAM" id="MobiDB-lite"/>
    </source>
</evidence>
<keyword evidence="1 5" id="KW-0853">WD repeat</keyword>
<name>A0A4U0XD32_9PEZI</name>
<evidence type="ECO:0000256" key="2">
    <source>
        <dbReference type="ARBA" id="ARBA00022737"/>
    </source>
</evidence>
<dbReference type="InterPro" id="IPR036322">
    <property type="entry name" value="WD40_repeat_dom_sf"/>
</dbReference>
<dbReference type="PANTHER" id="PTHR46202:SF1">
    <property type="entry name" value="DNA EXCISION REPAIR PROTEIN ERCC-8"/>
    <property type="match status" value="1"/>
</dbReference>
<keyword evidence="8" id="KW-1185">Reference proteome</keyword>
<evidence type="ECO:0000313" key="8">
    <source>
        <dbReference type="Proteomes" id="UP000308768"/>
    </source>
</evidence>
<evidence type="ECO:0000256" key="4">
    <source>
        <dbReference type="ARBA" id="ARBA00023204"/>
    </source>
</evidence>
<evidence type="ECO:0000313" key="7">
    <source>
        <dbReference type="EMBL" id="TKA74690.1"/>
    </source>
</evidence>
<feature type="repeat" description="WD" evidence="5">
    <location>
        <begin position="61"/>
        <end position="96"/>
    </location>
</feature>
<dbReference type="EMBL" id="NAJN01000340">
    <property type="protein sequence ID" value="TKA74690.1"/>
    <property type="molecule type" value="Genomic_DNA"/>
</dbReference>
<evidence type="ECO:0000256" key="5">
    <source>
        <dbReference type="PROSITE-ProRule" id="PRU00221"/>
    </source>
</evidence>
<dbReference type="InterPro" id="IPR019775">
    <property type="entry name" value="WD40_repeat_CS"/>
</dbReference>
<feature type="compositionally biased region" description="Basic and acidic residues" evidence="6">
    <location>
        <begin position="45"/>
        <end position="56"/>
    </location>
</feature>
<dbReference type="GO" id="GO:0000209">
    <property type="term" value="P:protein polyubiquitination"/>
    <property type="evidence" value="ECO:0007669"/>
    <property type="project" value="TreeGrafter"/>
</dbReference>
<dbReference type="PROSITE" id="PS50082">
    <property type="entry name" value="WD_REPEATS_2"/>
    <property type="match status" value="3"/>
</dbReference>
<dbReference type="InterPro" id="IPR015943">
    <property type="entry name" value="WD40/YVTN_repeat-like_dom_sf"/>
</dbReference>
<feature type="region of interest" description="Disordered" evidence="6">
    <location>
        <begin position="421"/>
        <end position="453"/>
    </location>
</feature>
<reference evidence="7 8" key="1">
    <citation type="submission" date="2017-03" db="EMBL/GenBank/DDBJ databases">
        <title>Genomes of endolithic fungi from Antarctica.</title>
        <authorList>
            <person name="Coleine C."/>
            <person name="Masonjones S."/>
            <person name="Stajich J.E."/>
        </authorList>
    </citation>
    <scope>NUCLEOTIDE SEQUENCE [LARGE SCALE GENOMIC DNA]</scope>
    <source>
        <strain evidence="7 8">CCFEE 5187</strain>
    </source>
</reference>
<dbReference type="OrthoDB" id="361494at2759"/>
<dbReference type="InterPro" id="IPR042238">
    <property type="entry name" value="Rad28/ERCC8/Ckn1/ATCSA-1"/>
</dbReference>